<evidence type="ECO:0000313" key="8">
    <source>
        <dbReference type="Proteomes" id="UP000249577"/>
    </source>
</evidence>
<evidence type="ECO:0000259" key="6">
    <source>
        <dbReference type="Pfam" id="PF00107"/>
    </source>
</evidence>
<evidence type="ECO:0000256" key="1">
    <source>
        <dbReference type="ARBA" id="ARBA00001947"/>
    </source>
</evidence>
<dbReference type="Pfam" id="PF00107">
    <property type="entry name" value="ADH_zinc_N"/>
    <property type="match status" value="1"/>
</dbReference>
<dbReference type="GO" id="GO:0016491">
    <property type="term" value="F:oxidoreductase activity"/>
    <property type="evidence" value="ECO:0007669"/>
    <property type="project" value="UniProtKB-KW"/>
</dbReference>
<evidence type="ECO:0000313" key="7">
    <source>
        <dbReference type="EMBL" id="PZQ13599.1"/>
    </source>
</evidence>
<dbReference type="Proteomes" id="UP000249577">
    <property type="component" value="Unassembled WGS sequence"/>
</dbReference>
<comment type="similarity">
    <text evidence="2">Belongs to the zinc-containing alcohol dehydrogenase family.</text>
</comment>
<comment type="caution">
    <text evidence="7">The sequence shown here is derived from an EMBL/GenBank/DDBJ whole genome shotgun (WGS) entry which is preliminary data.</text>
</comment>
<dbReference type="PANTHER" id="PTHR43350">
    <property type="entry name" value="NAD-DEPENDENT ALCOHOL DEHYDROGENASE"/>
    <property type="match status" value="1"/>
</dbReference>
<dbReference type="Gene3D" id="3.90.180.10">
    <property type="entry name" value="Medium-chain alcohol dehydrogenases, catalytic domain"/>
    <property type="match status" value="1"/>
</dbReference>
<evidence type="ECO:0000256" key="2">
    <source>
        <dbReference type="ARBA" id="ARBA00008072"/>
    </source>
</evidence>
<dbReference type="SUPFAM" id="SSF51735">
    <property type="entry name" value="NAD(P)-binding Rossmann-fold domains"/>
    <property type="match status" value="1"/>
</dbReference>
<reference evidence="7 8" key="1">
    <citation type="submission" date="2017-08" db="EMBL/GenBank/DDBJ databases">
        <title>Infants hospitalized years apart are colonized by the same room-sourced microbial strains.</title>
        <authorList>
            <person name="Brooks B."/>
            <person name="Olm M.R."/>
            <person name="Firek B.A."/>
            <person name="Baker R."/>
            <person name="Thomas B.C."/>
            <person name="Morowitz M.J."/>
            <person name="Banfield J.F."/>
        </authorList>
    </citation>
    <scope>NUCLEOTIDE SEQUENCE [LARGE SCALE GENOMIC DNA]</scope>
    <source>
        <strain evidence="7">S2_005_003_R2_43</strain>
    </source>
</reference>
<evidence type="ECO:0000256" key="4">
    <source>
        <dbReference type="ARBA" id="ARBA00022833"/>
    </source>
</evidence>
<sequence length="333" mass="34933">MQASGNGPGAEGPRALWYLGDGTVELRPGATLAPSDDEALVRMLFSGVSRGTERLVLDGRVPESERRRMRAPRQEGEFPGPVKYGYAAVGVVEQGPRELVGRAVFCLHPHEERFVAPVSTLHPLPEGLPPRRATLAANMETGLNALWDAGAGACDRIVVVGGGVVGLLAAALAAGLPGAEVTVVDVDERRRAMAERLGAAFVTPHDAPRDADVVLHTSASAAGLATALACAGEEAAVVEMSWHGSSDVAVPLGRAFHARRLRLLSSQVGQVSQSRRPRWTTRRRLAAALDLLAADGRLDALIDVEIPFADAPALLPERLAVGAEGLGVVLAYS</sequence>
<dbReference type="Gene3D" id="3.40.50.720">
    <property type="entry name" value="NAD(P)-binding Rossmann-like Domain"/>
    <property type="match status" value="1"/>
</dbReference>
<protein>
    <submittedName>
        <fullName evidence="7">Dehydrogenase</fullName>
    </submittedName>
</protein>
<dbReference type="InterPro" id="IPR011032">
    <property type="entry name" value="GroES-like_sf"/>
</dbReference>
<gene>
    <name evidence="7" type="ORF">DI565_13735</name>
</gene>
<dbReference type="EMBL" id="QFPN01000007">
    <property type="protein sequence ID" value="PZQ13599.1"/>
    <property type="molecule type" value="Genomic_DNA"/>
</dbReference>
<accession>A0A2W5KC53</accession>
<dbReference type="SUPFAM" id="SSF50129">
    <property type="entry name" value="GroES-like"/>
    <property type="match status" value="1"/>
</dbReference>
<dbReference type="AlphaFoldDB" id="A0A2W5KC53"/>
<proteinExistence type="inferred from homology"/>
<feature type="domain" description="Alcohol dehydrogenase-like C-terminal" evidence="6">
    <location>
        <begin position="165"/>
        <end position="273"/>
    </location>
</feature>
<keyword evidence="5" id="KW-0560">Oxidoreductase</keyword>
<dbReference type="CDD" id="cd08255">
    <property type="entry name" value="2-desacetyl-2-hydroxyethyl_bacteriochlorophyllide_like"/>
    <property type="match status" value="1"/>
</dbReference>
<name>A0A2W5KC53_ANCNO</name>
<dbReference type="InterPro" id="IPR036291">
    <property type="entry name" value="NAD(P)-bd_dom_sf"/>
</dbReference>
<organism evidence="7 8">
    <name type="scientific">Ancylobacter novellus</name>
    <name type="common">Thiobacillus novellus</name>
    <dbReference type="NCBI Taxonomy" id="921"/>
    <lineage>
        <taxon>Bacteria</taxon>
        <taxon>Pseudomonadati</taxon>
        <taxon>Pseudomonadota</taxon>
        <taxon>Alphaproteobacteria</taxon>
        <taxon>Hyphomicrobiales</taxon>
        <taxon>Xanthobacteraceae</taxon>
        <taxon>Ancylobacter</taxon>
    </lineage>
</organism>
<evidence type="ECO:0000256" key="3">
    <source>
        <dbReference type="ARBA" id="ARBA00022723"/>
    </source>
</evidence>
<keyword evidence="3" id="KW-0479">Metal-binding</keyword>
<dbReference type="InterPro" id="IPR013149">
    <property type="entry name" value="ADH-like_C"/>
</dbReference>
<dbReference type="PANTHER" id="PTHR43350:SF19">
    <property type="entry name" value="D-GULOSIDE 3-DEHYDROGENASE"/>
    <property type="match status" value="1"/>
</dbReference>
<comment type="cofactor">
    <cofactor evidence="1">
        <name>Zn(2+)</name>
        <dbReference type="ChEBI" id="CHEBI:29105"/>
    </cofactor>
</comment>
<evidence type="ECO:0000256" key="5">
    <source>
        <dbReference type="ARBA" id="ARBA00023002"/>
    </source>
</evidence>
<keyword evidence="4" id="KW-0862">Zinc</keyword>
<dbReference type="GO" id="GO:0046872">
    <property type="term" value="F:metal ion binding"/>
    <property type="evidence" value="ECO:0007669"/>
    <property type="project" value="UniProtKB-KW"/>
</dbReference>